<feature type="region of interest" description="Disordered" evidence="10">
    <location>
        <begin position="510"/>
        <end position="549"/>
    </location>
</feature>
<accession>A0A9P6B031</accession>
<keyword evidence="7 9" id="KW-0143">Chaperone</keyword>
<dbReference type="Proteomes" id="UP000886523">
    <property type="component" value="Unassembled WGS sequence"/>
</dbReference>
<dbReference type="PRINTS" id="PR00626">
    <property type="entry name" value="CALRETICULIN"/>
</dbReference>
<evidence type="ECO:0000256" key="1">
    <source>
        <dbReference type="ARBA" id="ARBA00004389"/>
    </source>
</evidence>
<dbReference type="SUPFAM" id="SSF63887">
    <property type="entry name" value="P-domain of calnexin/calreticulin"/>
    <property type="match status" value="1"/>
</dbReference>
<keyword evidence="6 9" id="KW-0472">Membrane</keyword>
<dbReference type="Gene3D" id="2.60.120.200">
    <property type="match status" value="1"/>
</dbReference>
<dbReference type="Pfam" id="PF00262">
    <property type="entry name" value="Calreticulin"/>
    <property type="match status" value="1"/>
</dbReference>
<dbReference type="FunFam" id="2.10.250.10:FF:000001">
    <property type="entry name" value="Calnexin homolog"/>
    <property type="match status" value="1"/>
</dbReference>
<keyword evidence="3 9" id="KW-0812">Transmembrane</keyword>
<dbReference type="FunFam" id="2.60.120.200:FF:000011">
    <property type="entry name" value="Probable calnexin"/>
    <property type="match status" value="1"/>
</dbReference>
<comment type="similarity">
    <text evidence="2 9">Belongs to the calreticulin family.</text>
</comment>
<feature type="compositionally biased region" description="Acidic residues" evidence="10">
    <location>
        <begin position="269"/>
        <end position="294"/>
    </location>
</feature>
<dbReference type="Gene3D" id="2.10.250.10">
    <property type="entry name" value="Calreticulin/calnexin, P domain"/>
    <property type="match status" value="1"/>
</dbReference>
<keyword evidence="5 9" id="KW-1133">Transmembrane helix</keyword>
<dbReference type="OrthoDB" id="1938156at2759"/>
<evidence type="ECO:0000256" key="6">
    <source>
        <dbReference type="ARBA" id="ARBA00023136"/>
    </source>
</evidence>
<evidence type="ECO:0000313" key="11">
    <source>
        <dbReference type="EMBL" id="KAF9514994.1"/>
    </source>
</evidence>
<evidence type="ECO:0000256" key="5">
    <source>
        <dbReference type="ARBA" id="ARBA00022989"/>
    </source>
</evidence>
<dbReference type="GO" id="GO:0005789">
    <property type="term" value="C:endoplasmic reticulum membrane"/>
    <property type="evidence" value="ECO:0007669"/>
    <property type="project" value="UniProtKB-SubCell"/>
</dbReference>
<keyword evidence="4 9" id="KW-0256">Endoplasmic reticulum</keyword>
<dbReference type="AlphaFoldDB" id="A0A9P6B031"/>
<sequence>MRGHTAAASTLLAIAALGAASAENLAKPIFQPTHIKAPFLEQFTDDWAERWTPSEATKKTPVGGETFSYVGKWSVEESSVHPAIEGDKGLVAKTKAAHHAISAPFETPLDPAGKTLVVQYEVKFQKGGNCGGGYLKLLEDGFQREGQDYNDKTPWVIMFGPDLTCPGTKVHFIFRHQNPITKEFEEKHLSSPPTPAISDSTILYTLIVSPDNTFEILIDGESKSTGNLLENFTPAVNPPTEIDDPSDTKPETWIDTPKIPDPSAVKPDDWDEDAPYSIPDEDAEKPEGWLDDEPLQTPDPDAEKPEEWDDEEDGEWLAPTISNPKCAEAPGCGEWTRPTKANPAFKGKWSAPLIDHPKYKGPWAPRKIPNPSYFEDKRPANFHKIVSGGIGFEIWSMTEDILFNNIYVGHSVEDAKAFADETFQIKHPIEKAASEAAQPKPIDEESNEVSFKEDPLEWIRTQAFAFYDLAKIDPVGAFKTKPETGAAIVAVLLTFFGSLGALFGLIGGSQASVKSTKKDAPVKSEKKSTTEAAATTTATEEKSGATKRK</sequence>
<comment type="caution">
    <text evidence="11">The sequence shown here is derived from an EMBL/GenBank/DDBJ whole genome shotgun (WGS) entry which is preliminary data.</text>
</comment>
<name>A0A9P6B031_9AGAM</name>
<dbReference type="GO" id="GO:0036503">
    <property type="term" value="P:ERAD pathway"/>
    <property type="evidence" value="ECO:0007669"/>
    <property type="project" value="TreeGrafter"/>
</dbReference>
<evidence type="ECO:0000256" key="10">
    <source>
        <dbReference type="SAM" id="MobiDB-lite"/>
    </source>
</evidence>
<evidence type="ECO:0000256" key="7">
    <source>
        <dbReference type="ARBA" id="ARBA00023186"/>
    </source>
</evidence>
<dbReference type="InterPro" id="IPR001580">
    <property type="entry name" value="Calret/calnex"/>
</dbReference>
<dbReference type="PANTHER" id="PTHR11073">
    <property type="entry name" value="CALRETICULIN AND CALNEXIN"/>
    <property type="match status" value="1"/>
</dbReference>
<feature type="region of interest" description="Disordered" evidence="10">
    <location>
        <begin position="225"/>
        <end position="324"/>
    </location>
</feature>
<proteinExistence type="inferred from homology"/>
<gene>
    <name evidence="11" type="ORF">BS47DRAFT_1294390</name>
</gene>
<dbReference type="InterPro" id="IPR013320">
    <property type="entry name" value="ConA-like_dom_sf"/>
</dbReference>
<feature type="compositionally biased region" description="Acidic residues" evidence="10">
    <location>
        <begin position="304"/>
        <end position="315"/>
    </location>
</feature>
<dbReference type="InterPro" id="IPR018124">
    <property type="entry name" value="Calret/calnex_CS"/>
</dbReference>
<comment type="subcellular location">
    <subcellularLocation>
        <location evidence="1">Endoplasmic reticulum membrane</location>
        <topology evidence="1">Single-pass membrane protein</topology>
    </subcellularLocation>
</comment>
<evidence type="ECO:0000256" key="9">
    <source>
        <dbReference type="RuleBase" id="RU362126"/>
    </source>
</evidence>
<feature type="signal peptide" evidence="9">
    <location>
        <begin position="1"/>
        <end position="22"/>
    </location>
</feature>
<protein>
    <recommendedName>
        <fullName evidence="8">Calnexin</fullName>
    </recommendedName>
</protein>
<keyword evidence="9" id="KW-0732">Signal</keyword>
<feature type="chain" id="PRO_5040537152" description="Calnexin" evidence="9">
    <location>
        <begin position="23"/>
        <end position="549"/>
    </location>
</feature>
<evidence type="ECO:0000256" key="4">
    <source>
        <dbReference type="ARBA" id="ARBA00022824"/>
    </source>
</evidence>
<reference evidence="11" key="1">
    <citation type="journal article" date="2020" name="Nat. Commun.">
        <title>Large-scale genome sequencing of mycorrhizal fungi provides insights into the early evolution of symbiotic traits.</title>
        <authorList>
            <person name="Miyauchi S."/>
            <person name="Kiss E."/>
            <person name="Kuo A."/>
            <person name="Drula E."/>
            <person name="Kohler A."/>
            <person name="Sanchez-Garcia M."/>
            <person name="Morin E."/>
            <person name="Andreopoulos B."/>
            <person name="Barry K.W."/>
            <person name="Bonito G."/>
            <person name="Buee M."/>
            <person name="Carver A."/>
            <person name="Chen C."/>
            <person name="Cichocki N."/>
            <person name="Clum A."/>
            <person name="Culley D."/>
            <person name="Crous P.W."/>
            <person name="Fauchery L."/>
            <person name="Girlanda M."/>
            <person name="Hayes R.D."/>
            <person name="Keri Z."/>
            <person name="LaButti K."/>
            <person name="Lipzen A."/>
            <person name="Lombard V."/>
            <person name="Magnuson J."/>
            <person name="Maillard F."/>
            <person name="Murat C."/>
            <person name="Nolan M."/>
            <person name="Ohm R.A."/>
            <person name="Pangilinan J."/>
            <person name="Pereira M.F."/>
            <person name="Perotto S."/>
            <person name="Peter M."/>
            <person name="Pfister S."/>
            <person name="Riley R."/>
            <person name="Sitrit Y."/>
            <person name="Stielow J.B."/>
            <person name="Szollosi G."/>
            <person name="Zifcakova L."/>
            <person name="Stursova M."/>
            <person name="Spatafora J.W."/>
            <person name="Tedersoo L."/>
            <person name="Vaario L.M."/>
            <person name="Yamada A."/>
            <person name="Yan M."/>
            <person name="Wang P."/>
            <person name="Xu J."/>
            <person name="Bruns T."/>
            <person name="Baldrian P."/>
            <person name="Vilgalys R."/>
            <person name="Dunand C."/>
            <person name="Henrissat B."/>
            <person name="Grigoriev I.V."/>
            <person name="Hibbett D."/>
            <person name="Nagy L.G."/>
            <person name="Martin F.M."/>
        </authorList>
    </citation>
    <scope>NUCLEOTIDE SEQUENCE</scope>
    <source>
        <strain evidence="11">UP504</strain>
    </source>
</reference>
<keyword evidence="12" id="KW-1185">Reference proteome</keyword>
<evidence type="ECO:0000256" key="2">
    <source>
        <dbReference type="ARBA" id="ARBA00010983"/>
    </source>
</evidence>
<dbReference type="EMBL" id="MU128954">
    <property type="protein sequence ID" value="KAF9514994.1"/>
    <property type="molecule type" value="Genomic_DNA"/>
</dbReference>
<feature type="compositionally biased region" description="Basic and acidic residues" evidence="10">
    <location>
        <begin position="539"/>
        <end position="549"/>
    </location>
</feature>
<evidence type="ECO:0000313" key="12">
    <source>
        <dbReference type="Proteomes" id="UP000886523"/>
    </source>
</evidence>
<organism evidence="11 12">
    <name type="scientific">Hydnum rufescens UP504</name>
    <dbReference type="NCBI Taxonomy" id="1448309"/>
    <lineage>
        <taxon>Eukaryota</taxon>
        <taxon>Fungi</taxon>
        <taxon>Dikarya</taxon>
        <taxon>Basidiomycota</taxon>
        <taxon>Agaricomycotina</taxon>
        <taxon>Agaricomycetes</taxon>
        <taxon>Cantharellales</taxon>
        <taxon>Hydnaceae</taxon>
        <taxon>Hydnum</taxon>
    </lineage>
</organism>
<dbReference type="PROSITE" id="PS00803">
    <property type="entry name" value="CALRETICULIN_1"/>
    <property type="match status" value="1"/>
</dbReference>
<dbReference type="SUPFAM" id="SSF49899">
    <property type="entry name" value="Concanavalin A-like lectins/glucanases"/>
    <property type="match status" value="1"/>
</dbReference>
<dbReference type="InterPro" id="IPR009033">
    <property type="entry name" value="Calreticulin/calnexin_P_dom_sf"/>
</dbReference>
<dbReference type="GO" id="GO:0006457">
    <property type="term" value="P:protein folding"/>
    <property type="evidence" value="ECO:0007669"/>
    <property type="project" value="InterPro"/>
</dbReference>
<evidence type="ECO:0000256" key="3">
    <source>
        <dbReference type="ARBA" id="ARBA00022692"/>
    </source>
</evidence>
<evidence type="ECO:0000256" key="8">
    <source>
        <dbReference type="ARBA" id="ARBA00040224"/>
    </source>
</evidence>
<dbReference type="PANTHER" id="PTHR11073:SF1">
    <property type="entry name" value="CALNEXIN 14D-RELATED"/>
    <property type="match status" value="1"/>
</dbReference>
<dbReference type="GO" id="GO:0005509">
    <property type="term" value="F:calcium ion binding"/>
    <property type="evidence" value="ECO:0007669"/>
    <property type="project" value="InterPro"/>
</dbReference>
<feature type="compositionally biased region" description="Basic and acidic residues" evidence="10">
    <location>
        <begin position="516"/>
        <end position="529"/>
    </location>
</feature>
<feature type="transmembrane region" description="Helical" evidence="9">
    <location>
        <begin position="486"/>
        <end position="508"/>
    </location>
</feature>
<dbReference type="GO" id="GO:0051082">
    <property type="term" value="F:unfolded protein binding"/>
    <property type="evidence" value="ECO:0007669"/>
    <property type="project" value="InterPro"/>
</dbReference>